<dbReference type="OrthoDB" id="3266379at2"/>
<name>A0A2S5J2A4_9MICC</name>
<keyword evidence="1" id="KW-0812">Transmembrane</keyword>
<dbReference type="GO" id="GO:0005886">
    <property type="term" value="C:plasma membrane"/>
    <property type="evidence" value="ECO:0007669"/>
    <property type="project" value="UniProtKB-SubCell"/>
</dbReference>
<keyword evidence="1" id="KW-0472">Membrane</keyword>
<evidence type="ECO:0000313" key="3">
    <source>
        <dbReference type="EMBL" id="PPB50934.1"/>
    </source>
</evidence>
<dbReference type="PROSITE" id="PS50895">
    <property type="entry name" value="SURF1"/>
    <property type="match status" value="1"/>
</dbReference>
<protein>
    <recommendedName>
        <fullName evidence="1">SURF1-like protein</fullName>
    </recommendedName>
</protein>
<comment type="subcellular location">
    <subcellularLocation>
        <location evidence="1">Cell membrane</location>
        <topology evidence="1">Multi-pass membrane protein</topology>
    </subcellularLocation>
</comment>
<dbReference type="InterPro" id="IPR002994">
    <property type="entry name" value="Surf1/Shy1"/>
</dbReference>
<dbReference type="EMBL" id="PRKW01000001">
    <property type="protein sequence ID" value="PPB50934.1"/>
    <property type="molecule type" value="Genomic_DNA"/>
</dbReference>
<gene>
    <name evidence="3" type="ORF">C4K88_03485</name>
</gene>
<reference evidence="3 4" key="1">
    <citation type="journal article" date="2014" name="Int. J. Syst. Evol. Microbiol.">
        <title>Arthrobacter pityocampae sp. nov., isolated from Thaumetopoea pityocampa (Lep., Thaumetopoeidae).</title>
        <authorList>
            <person name="Ince I.A."/>
            <person name="Demirbag Z."/>
            <person name="Kati H."/>
        </authorList>
    </citation>
    <scope>NUCLEOTIDE SEQUENCE [LARGE SCALE GENOMIC DNA]</scope>
    <source>
        <strain evidence="3 4">Tp2</strain>
    </source>
</reference>
<evidence type="ECO:0000256" key="1">
    <source>
        <dbReference type="RuleBase" id="RU363076"/>
    </source>
</evidence>
<keyword evidence="1" id="KW-1133">Transmembrane helix</keyword>
<accession>A0A2S5J2A4</accession>
<proteinExistence type="inferred from homology"/>
<organism evidence="3 4">
    <name type="scientific">Arthrobacter pityocampae</name>
    <dbReference type="NCBI Taxonomy" id="547334"/>
    <lineage>
        <taxon>Bacteria</taxon>
        <taxon>Bacillati</taxon>
        <taxon>Actinomycetota</taxon>
        <taxon>Actinomycetes</taxon>
        <taxon>Micrococcales</taxon>
        <taxon>Micrococcaceae</taxon>
        <taxon>Arthrobacter</taxon>
    </lineage>
</organism>
<feature type="region of interest" description="Disordered" evidence="2">
    <location>
        <begin position="261"/>
        <end position="296"/>
    </location>
</feature>
<sequence length="296" mass="31670">MKTALKPRWILLLILAMAIASVFVLLSQWQFDSSRQAPPPAPSSTEEVRPLTDVLQPLTPLYATGADQMVSFDGAFLPDTRTLVQDRLRDGEDGFWVIQGFAVDGAATPGGEPAQGAVLPIVLGWVAAADDAASLPEQQGRAAVVGRLLPPEAPVVQRPVEGQVPSLATAELANRWDVRAYAAFVVATTVTAGGTDVPFAAGMEPVVVGPQPQETPINWLNIFYAIEWFVFAGFAFFLWWRLVADDHRRTLEDAEDAALATGDYPASGTRSEAGPAAHSAAHSEMTPETEGGTHRD</sequence>
<feature type="transmembrane region" description="Helical" evidence="1">
    <location>
        <begin position="219"/>
        <end position="240"/>
    </location>
</feature>
<comment type="caution">
    <text evidence="3">The sequence shown here is derived from an EMBL/GenBank/DDBJ whole genome shotgun (WGS) entry which is preliminary data.</text>
</comment>
<dbReference type="Proteomes" id="UP000239297">
    <property type="component" value="Unassembled WGS sequence"/>
</dbReference>
<evidence type="ECO:0000313" key="4">
    <source>
        <dbReference type="Proteomes" id="UP000239297"/>
    </source>
</evidence>
<evidence type="ECO:0000256" key="2">
    <source>
        <dbReference type="SAM" id="MobiDB-lite"/>
    </source>
</evidence>
<feature type="transmembrane region" description="Helical" evidence="1">
    <location>
        <begin position="9"/>
        <end position="29"/>
    </location>
</feature>
<dbReference type="CDD" id="cd06662">
    <property type="entry name" value="SURF1"/>
    <property type="match status" value="1"/>
</dbReference>
<keyword evidence="4" id="KW-1185">Reference proteome</keyword>
<dbReference type="Pfam" id="PF02104">
    <property type="entry name" value="SURF1"/>
    <property type="match status" value="1"/>
</dbReference>
<keyword evidence="1" id="KW-1003">Cell membrane</keyword>
<dbReference type="AlphaFoldDB" id="A0A2S5J2A4"/>
<comment type="similarity">
    <text evidence="1">Belongs to the SURF1 family.</text>
</comment>